<proteinExistence type="predicted"/>
<evidence type="ECO:0000313" key="3">
    <source>
        <dbReference type="Proteomes" id="UP000636938"/>
    </source>
</evidence>
<gene>
    <name evidence="2" type="ORF">H9654_01770</name>
</gene>
<evidence type="ECO:0000313" key="2">
    <source>
        <dbReference type="EMBL" id="MBD7952919.1"/>
    </source>
</evidence>
<dbReference type="EMBL" id="JACSQS010000001">
    <property type="protein sequence ID" value="MBD7952919.1"/>
    <property type="molecule type" value="Genomic_DNA"/>
</dbReference>
<accession>A0A8X8FRB5</accession>
<evidence type="ECO:0000256" key="1">
    <source>
        <dbReference type="SAM" id="SignalP"/>
    </source>
</evidence>
<sequence>MSAKTMMLVLCLAAAGSAMAGGSARFGNKLVSTGDGAGKVTQVAGKPDRVIQLETDYSGNVGERWEYYKAQKTVQIIFRDGRVTEVNELYN</sequence>
<comment type="caution">
    <text evidence="2">The sequence shown here is derived from an EMBL/GenBank/DDBJ whole genome shotgun (WGS) entry which is preliminary data.</text>
</comment>
<feature type="chain" id="PRO_5036499975" evidence="1">
    <location>
        <begin position="21"/>
        <end position="91"/>
    </location>
</feature>
<keyword evidence="3" id="KW-1185">Reference proteome</keyword>
<feature type="signal peptide" evidence="1">
    <location>
        <begin position="1"/>
        <end position="20"/>
    </location>
</feature>
<dbReference type="Proteomes" id="UP000636938">
    <property type="component" value="Unassembled WGS sequence"/>
</dbReference>
<protein>
    <submittedName>
        <fullName evidence="2">DUF2845 domain-containing protein</fullName>
    </submittedName>
</protein>
<keyword evidence="1" id="KW-0732">Signal</keyword>
<dbReference type="RefSeq" id="WP_191768523.1">
    <property type="nucleotide sequence ID" value="NZ_JACSQS010000001.1"/>
</dbReference>
<reference evidence="2 3" key="1">
    <citation type="submission" date="2020-08" db="EMBL/GenBank/DDBJ databases">
        <title>A Genomic Blueprint of the Chicken Gut Microbiome.</title>
        <authorList>
            <person name="Gilroy R."/>
            <person name="Ravi A."/>
            <person name="Getino M."/>
            <person name="Pursley I."/>
            <person name="Horton D.L."/>
            <person name="Alikhan N.-F."/>
            <person name="Baker D."/>
            <person name="Gharbi K."/>
            <person name="Hall N."/>
            <person name="Watson M."/>
            <person name="Adriaenssens E.M."/>
            <person name="Foster-Nyarko E."/>
            <person name="Jarju S."/>
            <person name="Secka A."/>
            <person name="Antonio M."/>
            <person name="Oren A."/>
            <person name="Chaudhuri R."/>
            <person name="La Ragione R.M."/>
            <person name="Hildebrand F."/>
            <person name="Pallen M.J."/>
        </authorList>
    </citation>
    <scope>NUCLEOTIDE SEQUENCE [LARGE SCALE GENOMIC DNA]</scope>
    <source>
        <strain evidence="2 3">Sa5BUN4</strain>
    </source>
</reference>
<name>A0A8X8FRB5_9GAMM</name>
<dbReference type="AlphaFoldDB" id="A0A8X8FRB5"/>
<organism evidence="2 3">
    <name type="scientific">Stenotrophomonas lacuserhaii</name>
    <dbReference type="NCBI Taxonomy" id="2760084"/>
    <lineage>
        <taxon>Bacteria</taxon>
        <taxon>Pseudomonadati</taxon>
        <taxon>Pseudomonadota</taxon>
        <taxon>Gammaproteobacteria</taxon>
        <taxon>Lysobacterales</taxon>
        <taxon>Lysobacteraceae</taxon>
        <taxon>Stenotrophomonas</taxon>
    </lineage>
</organism>